<proteinExistence type="predicted"/>
<keyword evidence="3" id="KW-0255">Endonuclease</keyword>
<keyword evidence="5" id="KW-0694">RNA-binding</keyword>
<protein>
    <submittedName>
        <fullName evidence="7">UPF0395 family protein</fullName>
    </submittedName>
</protein>
<dbReference type="OrthoDB" id="7619at2157"/>
<keyword evidence="1" id="KW-1277">Toxin-antitoxin system</keyword>
<evidence type="ECO:0000256" key="3">
    <source>
        <dbReference type="ARBA" id="ARBA00022759"/>
    </source>
</evidence>
<dbReference type="GO" id="GO:0003729">
    <property type="term" value="F:mRNA binding"/>
    <property type="evidence" value="ECO:0007669"/>
    <property type="project" value="InterPro"/>
</dbReference>
<evidence type="ECO:0000256" key="6">
    <source>
        <dbReference type="ARBA" id="ARBA00023016"/>
    </source>
</evidence>
<keyword evidence="6" id="KW-0346">Stress response</keyword>
<keyword evidence="4" id="KW-0378">Hydrolase</keyword>
<dbReference type="SUPFAM" id="SSF54786">
    <property type="entry name" value="YcfA/nrd intein domain"/>
    <property type="match status" value="1"/>
</dbReference>
<evidence type="ECO:0000256" key="5">
    <source>
        <dbReference type="ARBA" id="ARBA00022884"/>
    </source>
</evidence>
<dbReference type="EMBL" id="HF582854">
    <property type="protein sequence ID" value="CCQ35352.1"/>
    <property type="molecule type" value="Genomic_DNA"/>
</dbReference>
<dbReference type="eggNOG" id="arCOG03087">
    <property type="taxonomic scope" value="Archaea"/>
</dbReference>
<dbReference type="InterPro" id="IPR038570">
    <property type="entry name" value="HicA_sf"/>
</dbReference>
<dbReference type="RefSeq" id="WP_015408202.1">
    <property type="nucleotide sequence ID" value="NC_020388.1"/>
</dbReference>
<dbReference type="AlphaFoldDB" id="M1XN72"/>
<dbReference type="Proteomes" id="UP000011867">
    <property type="component" value="Chromosome"/>
</dbReference>
<name>M1XN72_NATM8</name>
<gene>
    <name evidence="7" type="ordered locus">Nmlp_1142</name>
</gene>
<dbReference type="GO" id="GO:0004519">
    <property type="term" value="F:endonuclease activity"/>
    <property type="evidence" value="ECO:0007669"/>
    <property type="project" value="UniProtKB-KW"/>
</dbReference>
<organism evidence="7 8">
    <name type="scientific">Natronomonas moolapensis (strain DSM 18674 / CECT 7526 / JCM 14361 / 8.8.11)</name>
    <dbReference type="NCBI Taxonomy" id="268739"/>
    <lineage>
        <taxon>Archaea</taxon>
        <taxon>Methanobacteriati</taxon>
        <taxon>Methanobacteriota</taxon>
        <taxon>Stenosarchaea group</taxon>
        <taxon>Halobacteria</taxon>
        <taxon>Halobacteriales</taxon>
        <taxon>Natronomonadaceae</taxon>
        <taxon>Natronomonas</taxon>
    </lineage>
</organism>
<sequence length="84" mass="9473">MGTRDFSGEDVYKVLVNAGNFEHVRTSGSHVIVEWTPPPDHDTEPRRVTVPLHDRIDLGTLQSIAEQAGANDFDSFCAWVDRHR</sequence>
<evidence type="ECO:0000256" key="2">
    <source>
        <dbReference type="ARBA" id="ARBA00022722"/>
    </source>
</evidence>
<evidence type="ECO:0000313" key="7">
    <source>
        <dbReference type="EMBL" id="CCQ35352.1"/>
    </source>
</evidence>
<dbReference type="InterPro" id="IPR012933">
    <property type="entry name" value="HicA_mRNA_interferase"/>
</dbReference>
<evidence type="ECO:0000256" key="4">
    <source>
        <dbReference type="ARBA" id="ARBA00022801"/>
    </source>
</evidence>
<accession>M1XN72</accession>
<evidence type="ECO:0000313" key="8">
    <source>
        <dbReference type="Proteomes" id="UP000011867"/>
    </source>
</evidence>
<dbReference type="Gene3D" id="3.30.920.30">
    <property type="entry name" value="Hypothetical protein"/>
    <property type="match status" value="1"/>
</dbReference>
<evidence type="ECO:0000256" key="1">
    <source>
        <dbReference type="ARBA" id="ARBA00022649"/>
    </source>
</evidence>
<dbReference type="GO" id="GO:0016787">
    <property type="term" value="F:hydrolase activity"/>
    <property type="evidence" value="ECO:0007669"/>
    <property type="project" value="UniProtKB-KW"/>
</dbReference>
<dbReference type="KEGG" id="nmo:Nmlp_1142"/>
<dbReference type="HOGENOM" id="CLU_164851_6_1_2"/>
<reference evidence="7 8" key="1">
    <citation type="journal article" date="2013" name="Genome Announc.">
        <title>Genome of the haloarchaeon Natronomonas moolapensis, a neutrophilic member of a previously haloalkaliphilic genus.</title>
        <authorList>
            <person name="Dyall-Smith M.L."/>
            <person name="Pfeiffer F."/>
            <person name="Oberwinkler T."/>
            <person name="Klee K."/>
            <person name="Rampp M."/>
            <person name="Palm P."/>
            <person name="Gross K."/>
            <person name="Schuster S.C."/>
            <person name="Oesterhelt D."/>
        </authorList>
    </citation>
    <scope>NUCLEOTIDE SEQUENCE [LARGE SCALE GENOMIC DNA]</scope>
    <source>
        <strain evidence="8">DSM 18674 / JCM 14361 / 8.8.11</strain>
    </source>
</reference>
<dbReference type="Pfam" id="PF07927">
    <property type="entry name" value="HicA_toxin"/>
    <property type="match status" value="1"/>
</dbReference>
<dbReference type="STRING" id="268739.Nmlp_1142"/>
<keyword evidence="8" id="KW-1185">Reference proteome</keyword>
<dbReference type="GeneID" id="14650551"/>
<keyword evidence="2" id="KW-0540">Nuclease</keyword>